<organism evidence="1 2">
    <name type="scientific">Thiospirillum jenense</name>
    <dbReference type="NCBI Taxonomy" id="1653858"/>
    <lineage>
        <taxon>Bacteria</taxon>
        <taxon>Pseudomonadati</taxon>
        <taxon>Pseudomonadota</taxon>
        <taxon>Gammaproteobacteria</taxon>
        <taxon>Chromatiales</taxon>
        <taxon>Chromatiaceae</taxon>
        <taxon>Thiospirillum</taxon>
    </lineage>
</organism>
<proteinExistence type="predicted"/>
<protein>
    <submittedName>
        <fullName evidence="1">Uncharacterized protein</fullName>
    </submittedName>
</protein>
<sequence length="77" mass="9143">MSDGIKVYCITDKYGIERFAIKKDQYSLSRMTGRWRHDPPLERQDAAFLTEYRFDHFCDAVNYWEVNYGKNARANVA</sequence>
<evidence type="ECO:0000313" key="2">
    <source>
        <dbReference type="Proteomes" id="UP000548632"/>
    </source>
</evidence>
<dbReference type="RefSeq" id="WP_182582907.1">
    <property type="nucleotide sequence ID" value="NZ_JABVCQ010000007.1"/>
</dbReference>
<dbReference type="EMBL" id="JABVCQ010000007">
    <property type="protein sequence ID" value="MBB1125498.1"/>
    <property type="molecule type" value="Genomic_DNA"/>
</dbReference>
<dbReference type="AlphaFoldDB" id="A0A839HE24"/>
<gene>
    <name evidence="1" type="ORF">HUK38_04540</name>
</gene>
<keyword evidence="2" id="KW-1185">Reference proteome</keyword>
<reference evidence="1 2" key="1">
    <citation type="journal article" date="2020" name="Arch. Microbiol.">
        <title>The genome sequence of the giant phototrophic gammaproteobacterium Thiospirillum jenense gives insight into its physiological properties and phylogenetic relationships.</title>
        <authorList>
            <person name="Imhoff J.F."/>
            <person name="Meyer T.E."/>
            <person name="Kyndt J.A."/>
        </authorList>
    </citation>
    <scope>NUCLEOTIDE SEQUENCE [LARGE SCALE GENOMIC DNA]</scope>
    <source>
        <strain evidence="1 2">DSM 216</strain>
    </source>
</reference>
<evidence type="ECO:0000313" key="1">
    <source>
        <dbReference type="EMBL" id="MBB1125498.1"/>
    </source>
</evidence>
<accession>A0A839HE24</accession>
<name>A0A839HE24_9GAMM</name>
<dbReference type="Proteomes" id="UP000548632">
    <property type="component" value="Unassembled WGS sequence"/>
</dbReference>
<comment type="caution">
    <text evidence="1">The sequence shown here is derived from an EMBL/GenBank/DDBJ whole genome shotgun (WGS) entry which is preliminary data.</text>
</comment>